<protein>
    <submittedName>
        <fullName evidence="2">FxsA family protein</fullName>
    </submittedName>
</protein>
<dbReference type="Proteomes" id="UP000594464">
    <property type="component" value="Chromosome"/>
</dbReference>
<feature type="transmembrane region" description="Helical" evidence="1">
    <location>
        <begin position="27"/>
        <end position="49"/>
    </location>
</feature>
<dbReference type="EMBL" id="CP048620">
    <property type="protein sequence ID" value="QPJ65769.1"/>
    <property type="molecule type" value="Genomic_DNA"/>
</dbReference>
<reference evidence="3" key="1">
    <citation type="submission" date="2020-02" db="EMBL/GenBank/DDBJ databases">
        <title>Genomic and physiological characterization of two novel Nitrospinaceae genera.</title>
        <authorList>
            <person name="Mueller A.J."/>
            <person name="Jung M.-Y."/>
            <person name="Strachan C.R."/>
            <person name="Herbold C.W."/>
            <person name="Kirkegaard R.H."/>
            <person name="Daims H."/>
        </authorList>
    </citation>
    <scope>NUCLEOTIDE SEQUENCE [LARGE SCALE GENOMIC DNA]</scope>
</reference>
<dbReference type="PANTHER" id="PTHR35335:SF1">
    <property type="entry name" value="UPF0716 PROTEIN FXSA"/>
    <property type="match status" value="1"/>
</dbReference>
<dbReference type="KEGG" id="nva:G3M78_10355"/>
<evidence type="ECO:0000313" key="2">
    <source>
        <dbReference type="EMBL" id="QPJ65769.1"/>
    </source>
</evidence>
<name>A0A7T0C3A0_9BACT</name>
<evidence type="ECO:0000256" key="1">
    <source>
        <dbReference type="SAM" id="Phobius"/>
    </source>
</evidence>
<dbReference type="GO" id="GO:0016020">
    <property type="term" value="C:membrane"/>
    <property type="evidence" value="ECO:0007669"/>
    <property type="project" value="InterPro"/>
</dbReference>
<dbReference type="AlphaFoldDB" id="A0A7T0C3A0"/>
<keyword evidence="1" id="KW-0812">Transmembrane</keyword>
<keyword evidence="1" id="KW-0472">Membrane</keyword>
<accession>A0A7T0C3A0</accession>
<keyword evidence="1" id="KW-1133">Transmembrane helix</keyword>
<sequence length="129" mass="14548">MLLTALFAFGTALELGGLILLNNYMDTVSILNEIMLTFLIGIVLGRSYGKEYFEKMQWHLKSKTLPADDVLNGAIMAIASTLLITPGIITDMIGFLIAIPLTRSIFKEIALNFFRKKTNRGELYYFFKD</sequence>
<feature type="transmembrane region" description="Helical" evidence="1">
    <location>
        <begin position="70"/>
        <end position="89"/>
    </location>
</feature>
<proteinExistence type="predicted"/>
<dbReference type="PANTHER" id="PTHR35335">
    <property type="entry name" value="UPF0716 PROTEIN FXSA"/>
    <property type="match status" value="1"/>
</dbReference>
<evidence type="ECO:0000313" key="3">
    <source>
        <dbReference type="Proteomes" id="UP000594464"/>
    </source>
</evidence>
<organism evidence="2 3">
    <name type="scientific">Candidatus Nitrohelix vancouverensis</name>
    <dbReference type="NCBI Taxonomy" id="2705534"/>
    <lineage>
        <taxon>Bacteria</taxon>
        <taxon>Pseudomonadati</taxon>
        <taxon>Nitrospinota/Tectimicrobiota group</taxon>
        <taxon>Nitrospinota</taxon>
        <taxon>Nitrospinia</taxon>
        <taxon>Nitrospinales</taxon>
        <taxon>Nitrospinaceae</taxon>
        <taxon>Candidatus Nitrohelix</taxon>
    </lineage>
</organism>
<gene>
    <name evidence="2" type="ORF">G3M78_10355</name>
</gene>
<dbReference type="Pfam" id="PF04186">
    <property type="entry name" value="FxsA"/>
    <property type="match status" value="1"/>
</dbReference>
<dbReference type="NCBIfam" id="NF008528">
    <property type="entry name" value="PRK11463.1-2"/>
    <property type="match status" value="1"/>
</dbReference>
<dbReference type="InterPro" id="IPR007313">
    <property type="entry name" value="FxsA"/>
</dbReference>